<dbReference type="EMBL" id="JN088352">
    <property type="protein sequence ID" value="AFJ52979.1"/>
    <property type="molecule type" value="Genomic_DNA"/>
</dbReference>
<dbReference type="AlphaFoldDB" id="I2BH83"/>
<dbReference type="InterPro" id="IPR002213">
    <property type="entry name" value="UDP_glucos_trans"/>
</dbReference>
<comment type="similarity">
    <text evidence="2 5">Belongs to the UDP-glycosyltransferase family.</text>
</comment>
<evidence type="ECO:0000256" key="2">
    <source>
        <dbReference type="ARBA" id="ARBA00009995"/>
    </source>
</evidence>
<accession>I2BH83</accession>
<comment type="catalytic activity">
    <reaction evidence="4">
        <text>an anthocyanidin + UDP-alpha-D-glucose + H(+) = an anthocyanidin 3-O-beta-D-glucoside + UDP</text>
        <dbReference type="Rhea" id="RHEA:20093"/>
        <dbReference type="ChEBI" id="CHEBI:15378"/>
        <dbReference type="ChEBI" id="CHEBI:16307"/>
        <dbReference type="ChEBI" id="CHEBI:58223"/>
        <dbReference type="ChEBI" id="CHEBI:58885"/>
        <dbReference type="ChEBI" id="CHEBI:143576"/>
        <dbReference type="EC" id="2.4.1.115"/>
    </reaction>
</comment>
<name>I2BH83_LINUS</name>
<dbReference type="CDD" id="cd03784">
    <property type="entry name" value="GT1_Gtf-like"/>
    <property type="match status" value="1"/>
</dbReference>
<dbReference type="Pfam" id="PF00201">
    <property type="entry name" value="UDPGT"/>
    <property type="match status" value="1"/>
</dbReference>
<keyword evidence="5" id="KW-0328">Glycosyltransferase</keyword>
<proteinExistence type="inferred from homology"/>
<dbReference type="GO" id="GO:0009718">
    <property type="term" value="P:anthocyanin-containing compound biosynthetic process"/>
    <property type="evidence" value="ECO:0007669"/>
    <property type="project" value="UniProtKB-UniPathway"/>
</dbReference>
<dbReference type="FunFam" id="3.40.50.2000:FF:000056">
    <property type="entry name" value="Glycosyltransferase"/>
    <property type="match status" value="1"/>
</dbReference>
<protein>
    <recommendedName>
        <fullName evidence="6">Glycosyltransferase</fullName>
        <ecNumber evidence="6">2.4.1.-</ecNumber>
    </recommendedName>
</protein>
<dbReference type="UniPathway" id="UPA00009"/>
<evidence type="ECO:0000256" key="1">
    <source>
        <dbReference type="ARBA" id="ARBA00004935"/>
    </source>
</evidence>
<dbReference type="PANTHER" id="PTHR48045:SF38">
    <property type="entry name" value="GLYCOSYLTRANSFERASE"/>
    <property type="match status" value="1"/>
</dbReference>
<dbReference type="SUPFAM" id="SSF53756">
    <property type="entry name" value="UDP-Glycosyltransferase/glycogen phosphorylase"/>
    <property type="match status" value="1"/>
</dbReference>
<dbReference type="PANTHER" id="PTHR48045">
    <property type="entry name" value="UDP-GLYCOSYLTRANSFERASE 72B1"/>
    <property type="match status" value="1"/>
</dbReference>
<organism evidence="7">
    <name type="scientific">Linum usitatissimum</name>
    <name type="common">Flax</name>
    <name type="synonym">Linum humile</name>
    <dbReference type="NCBI Taxonomy" id="4006"/>
    <lineage>
        <taxon>Eukaryota</taxon>
        <taxon>Viridiplantae</taxon>
        <taxon>Streptophyta</taxon>
        <taxon>Embryophyta</taxon>
        <taxon>Tracheophyta</taxon>
        <taxon>Spermatophyta</taxon>
        <taxon>Magnoliopsida</taxon>
        <taxon>eudicotyledons</taxon>
        <taxon>Gunneridae</taxon>
        <taxon>Pentapetalae</taxon>
        <taxon>rosids</taxon>
        <taxon>fabids</taxon>
        <taxon>Malpighiales</taxon>
        <taxon>Linaceae</taxon>
        <taxon>Linum</taxon>
    </lineage>
</organism>
<dbReference type="EC" id="2.4.1.-" evidence="6"/>
<dbReference type="Gene3D" id="3.40.50.2000">
    <property type="entry name" value="Glycogen Phosphorylase B"/>
    <property type="match status" value="2"/>
</dbReference>
<dbReference type="InterPro" id="IPR035595">
    <property type="entry name" value="UDP_glycos_trans_CS"/>
</dbReference>
<evidence type="ECO:0000256" key="6">
    <source>
        <dbReference type="RuleBase" id="RU362057"/>
    </source>
</evidence>
<sequence length="469" mass="52211">MKMEKRRTMVIIMVPYPAQGHLTPMLRLASSFLLLNHHSLDSLLLRPVILLPHFLHPHILLSNIDPRISLLPIPPPPQEDHTPPGDFFAADKAMEQASAGQLEGVVRRVIDEEGSCCCCMVVDLLVSSALDVARRCGVPVAGFWPASLLSYRLIAAIPQLVASGIIHPHTGIPQHQGLSIGGLEPNQPPLTSDDLPWLIGSLTARKARFKFWTKTLHRSTNLQCILVNSFQELDRDDDSNNPSLHKPQRILQVGPLIEDQPRSTISLWDHDSTCLQWLDTQKPRSVVYISFGSWVSPIGESKVMALATALEAIGTPFIWVLGSAWRQGLPSGYEERLSIRGGGQVVKWAPQMEVLMHIAVGCYLTHCGWNSTMEAIQCRKRMLCYPIAGDQFVNCKYVVEKWRVGVRLNGFGRCDVEEGLRKIMCESDPGNGEMSCRLDKLCEMSTGKVANLKRMANLNSFVDLVMDKC</sequence>
<comment type="pathway">
    <text evidence="1">Pigment biosynthesis; anthocyanin biosynthesis.</text>
</comment>
<gene>
    <name evidence="7" type="primary">UGT82A2</name>
</gene>
<dbReference type="GO" id="GO:0047213">
    <property type="term" value="F:anthocyanidin 3-O-glucosyltransferase activity"/>
    <property type="evidence" value="ECO:0007669"/>
    <property type="project" value="UniProtKB-EC"/>
</dbReference>
<evidence type="ECO:0000256" key="4">
    <source>
        <dbReference type="ARBA" id="ARBA00047606"/>
    </source>
</evidence>
<evidence type="ECO:0000256" key="5">
    <source>
        <dbReference type="RuleBase" id="RU003718"/>
    </source>
</evidence>
<evidence type="ECO:0000256" key="3">
    <source>
        <dbReference type="ARBA" id="ARBA00022679"/>
    </source>
</evidence>
<keyword evidence="3 5" id="KW-0808">Transferase</keyword>
<dbReference type="PROSITE" id="PS00375">
    <property type="entry name" value="UDPGT"/>
    <property type="match status" value="1"/>
</dbReference>
<reference evidence="7" key="1">
    <citation type="journal article" date="2012" name="BMC Genomics">
        <title>Phylogenomic analysis of UDP glycosyltransferase 1 multigene family in Linum usitatissimum identified genes with varied expression patterns.</title>
        <authorList>
            <person name="Barvkar V.T."/>
            <person name="Pardeshi V.C."/>
            <person name="Kale S.M."/>
            <person name="Kadoo N.Y."/>
            <person name="Gupta V.S."/>
        </authorList>
    </citation>
    <scope>NUCLEOTIDE SEQUENCE</scope>
</reference>
<evidence type="ECO:0000313" key="7">
    <source>
        <dbReference type="EMBL" id="AFJ52979.1"/>
    </source>
</evidence>